<dbReference type="AlphaFoldDB" id="A0AAV3ZR84"/>
<name>A0AAV3ZR84_9GAST</name>
<protein>
    <submittedName>
        <fullName evidence="2">Uncharacterized protein</fullName>
    </submittedName>
</protein>
<gene>
    <name evidence="2" type="ORF">PoB_002415500</name>
</gene>
<dbReference type="EMBL" id="BLXT01002801">
    <property type="protein sequence ID" value="GFN97649.1"/>
    <property type="molecule type" value="Genomic_DNA"/>
</dbReference>
<evidence type="ECO:0000313" key="2">
    <source>
        <dbReference type="EMBL" id="GFN97649.1"/>
    </source>
</evidence>
<organism evidence="2 3">
    <name type="scientific">Plakobranchus ocellatus</name>
    <dbReference type="NCBI Taxonomy" id="259542"/>
    <lineage>
        <taxon>Eukaryota</taxon>
        <taxon>Metazoa</taxon>
        <taxon>Spiralia</taxon>
        <taxon>Lophotrochozoa</taxon>
        <taxon>Mollusca</taxon>
        <taxon>Gastropoda</taxon>
        <taxon>Heterobranchia</taxon>
        <taxon>Euthyneura</taxon>
        <taxon>Panpulmonata</taxon>
        <taxon>Sacoglossa</taxon>
        <taxon>Placobranchoidea</taxon>
        <taxon>Plakobranchidae</taxon>
        <taxon>Plakobranchus</taxon>
    </lineage>
</organism>
<feature type="region of interest" description="Disordered" evidence="1">
    <location>
        <begin position="149"/>
        <end position="168"/>
    </location>
</feature>
<comment type="caution">
    <text evidence="2">The sequence shown here is derived from an EMBL/GenBank/DDBJ whole genome shotgun (WGS) entry which is preliminary data.</text>
</comment>
<reference evidence="2 3" key="1">
    <citation type="journal article" date="2021" name="Elife">
        <title>Chloroplast acquisition without the gene transfer in kleptoplastic sea slugs, Plakobranchus ocellatus.</title>
        <authorList>
            <person name="Maeda T."/>
            <person name="Takahashi S."/>
            <person name="Yoshida T."/>
            <person name="Shimamura S."/>
            <person name="Takaki Y."/>
            <person name="Nagai Y."/>
            <person name="Toyoda A."/>
            <person name="Suzuki Y."/>
            <person name="Arimoto A."/>
            <person name="Ishii H."/>
            <person name="Satoh N."/>
            <person name="Nishiyama T."/>
            <person name="Hasebe M."/>
            <person name="Maruyama T."/>
            <person name="Minagawa J."/>
            <person name="Obokata J."/>
            <person name="Shigenobu S."/>
        </authorList>
    </citation>
    <scope>NUCLEOTIDE SEQUENCE [LARGE SCALE GENOMIC DNA]</scope>
</reference>
<accession>A0AAV3ZR84</accession>
<evidence type="ECO:0000313" key="3">
    <source>
        <dbReference type="Proteomes" id="UP000735302"/>
    </source>
</evidence>
<keyword evidence="3" id="KW-1185">Reference proteome</keyword>
<proteinExistence type="predicted"/>
<sequence length="168" mass="18842">MCTQAVQLSTRERQFGKTSECAYKMSNSPHGKGNSVGLPNMHTRGATLNTGWAIWQDIRMCTEDVQLSISYRQLGKTSECTHRRSNSQHGIGSWARLRNVHTRCPTLNMGYAIWQDFRMCTKEVQLNKGLTFGKTSECAYKRSNSQHGIGNLAKHPNVHTRAPTLTTG</sequence>
<dbReference type="Proteomes" id="UP000735302">
    <property type="component" value="Unassembled WGS sequence"/>
</dbReference>
<evidence type="ECO:0000256" key="1">
    <source>
        <dbReference type="SAM" id="MobiDB-lite"/>
    </source>
</evidence>